<proteinExistence type="predicted"/>
<name>A0AAC9UGU5_9GAMM</name>
<keyword evidence="2" id="KW-1185">Reference proteome</keyword>
<gene>
    <name evidence="1" type="ORF">PNIG_a1143</name>
</gene>
<organism evidence="1 2">
    <name type="scientific">Pseudoalteromonas nigrifaciens</name>
    <dbReference type="NCBI Taxonomy" id="28109"/>
    <lineage>
        <taxon>Bacteria</taxon>
        <taxon>Pseudomonadati</taxon>
        <taxon>Pseudomonadota</taxon>
        <taxon>Gammaproteobacteria</taxon>
        <taxon>Alteromonadales</taxon>
        <taxon>Pseudoalteromonadaceae</taxon>
        <taxon>Pseudoalteromonas</taxon>
    </lineage>
</organism>
<reference evidence="1 2" key="1">
    <citation type="submission" date="2015-03" db="EMBL/GenBank/DDBJ databases">
        <authorList>
            <person name="Xie B.-B."/>
            <person name="Rong J.-C."/>
            <person name="Qin Q.-L."/>
            <person name="Zhang Y.-Z."/>
        </authorList>
    </citation>
    <scope>NUCLEOTIDE SEQUENCE [LARGE SCALE GENOMIC DNA]</scope>
    <source>
        <strain evidence="1 2">KMM 661</strain>
    </source>
</reference>
<protein>
    <submittedName>
        <fullName evidence="1">Uncharacterized protein</fullName>
    </submittedName>
</protein>
<dbReference type="EMBL" id="CP011036">
    <property type="protein sequence ID" value="ASM53348.1"/>
    <property type="molecule type" value="Genomic_DNA"/>
</dbReference>
<dbReference type="KEGG" id="png:PNIG_a1143"/>
<dbReference type="Proteomes" id="UP000198329">
    <property type="component" value="Chromosome I"/>
</dbReference>
<accession>A0AAC9UGU5</accession>
<evidence type="ECO:0000313" key="1">
    <source>
        <dbReference type="EMBL" id="ASM53348.1"/>
    </source>
</evidence>
<evidence type="ECO:0000313" key="2">
    <source>
        <dbReference type="Proteomes" id="UP000198329"/>
    </source>
</evidence>
<dbReference type="AlphaFoldDB" id="A0AAC9UGU5"/>
<sequence length="37" mass="4133">MKIAQKVEPSVTRYNLKGYWMGSKGALYDLTATKLLG</sequence>